<dbReference type="InterPro" id="IPR004360">
    <property type="entry name" value="Glyas_Fos-R_dOase_dom"/>
</dbReference>
<dbReference type="Pfam" id="PF00903">
    <property type="entry name" value="Glyoxalase"/>
    <property type="match status" value="1"/>
</dbReference>
<dbReference type="Proteomes" id="UP001556692">
    <property type="component" value="Unassembled WGS sequence"/>
</dbReference>
<dbReference type="RefSeq" id="WP_367953201.1">
    <property type="nucleotide sequence ID" value="NZ_JBDPGJ010000002.1"/>
</dbReference>
<dbReference type="InterPro" id="IPR029068">
    <property type="entry name" value="Glyas_Bleomycin-R_OHBP_Dase"/>
</dbReference>
<organism evidence="2 3">
    <name type="scientific">Aquibium pacificus</name>
    <dbReference type="NCBI Taxonomy" id="3153579"/>
    <lineage>
        <taxon>Bacteria</taxon>
        <taxon>Pseudomonadati</taxon>
        <taxon>Pseudomonadota</taxon>
        <taxon>Alphaproteobacteria</taxon>
        <taxon>Hyphomicrobiales</taxon>
        <taxon>Phyllobacteriaceae</taxon>
        <taxon>Aquibium</taxon>
    </lineage>
</organism>
<name>A0ABV3SEW3_9HYPH</name>
<keyword evidence="3" id="KW-1185">Reference proteome</keyword>
<evidence type="ECO:0000313" key="2">
    <source>
        <dbReference type="EMBL" id="MEX0405299.1"/>
    </source>
</evidence>
<comment type="caution">
    <text evidence="2">The sequence shown here is derived from an EMBL/GenBank/DDBJ whole genome shotgun (WGS) entry which is preliminary data.</text>
</comment>
<gene>
    <name evidence="2" type="ORF">ABGN05_06445</name>
</gene>
<dbReference type="InterPro" id="IPR037523">
    <property type="entry name" value="VOC_core"/>
</dbReference>
<protein>
    <submittedName>
        <fullName evidence="2">VOC family protein</fullName>
    </submittedName>
</protein>
<dbReference type="SUPFAM" id="SSF54593">
    <property type="entry name" value="Glyoxalase/Bleomycin resistance protein/Dihydroxybiphenyl dioxygenase"/>
    <property type="match status" value="2"/>
</dbReference>
<reference evidence="2 3" key="1">
    <citation type="submission" date="2024-05" db="EMBL/GenBank/DDBJ databases">
        <authorList>
            <person name="Jiang F."/>
        </authorList>
    </citation>
    <scope>NUCLEOTIDE SEQUENCE [LARGE SCALE GENOMIC DNA]</scope>
    <source>
        <strain evidence="2 3">LZ166</strain>
    </source>
</reference>
<evidence type="ECO:0000259" key="1">
    <source>
        <dbReference type="PROSITE" id="PS51819"/>
    </source>
</evidence>
<dbReference type="EMBL" id="JBDPGJ010000002">
    <property type="protein sequence ID" value="MEX0405299.1"/>
    <property type="molecule type" value="Genomic_DNA"/>
</dbReference>
<sequence>MSNKLIEQVAYVRVGSRNLQKHALFASEVIGLEKSRETDVEVSFRSDIRLRTLGLFDGDPSETSVGIEIPNERSLNEAAEKLAAAGFEVACADHEQCQQLFVRRAIRTRDGSGNRIDLVIAPFHAGRRFFPTRDAGVQGLQGVGLRSTDNDRDVQFWTKILGARIADWAGGITYLNIDSQHHRIALYPSDRNGVLYIAFTVEDLDNLMQSKYFVLDRQIKVVQGPGRQTASNQMFMHFEGPEKNLYSFVTGIDIIDPARHRPRQFGSANDGLCAWGSVSEGVPELGAARR</sequence>
<dbReference type="Gene3D" id="3.10.180.10">
    <property type="entry name" value="2,3-Dihydroxybiphenyl 1,2-Dioxygenase, domain 1"/>
    <property type="match status" value="2"/>
</dbReference>
<proteinExistence type="predicted"/>
<evidence type="ECO:0000313" key="3">
    <source>
        <dbReference type="Proteomes" id="UP001556692"/>
    </source>
</evidence>
<dbReference type="PROSITE" id="PS51819">
    <property type="entry name" value="VOC"/>
    <property type="match status" value="1"/>
</dbReference>
<accession>A0ABV3SEW3</accession>
<feature type="domain" description="VOC" evidence="1">
    <location>
        <begin position="139"/>
        <end position="251"/>
    </location>
</feature>